<dbReference type="Proteomes" id="UP001370490">
    <property type="component" value="Unassembled WGS sequence"/>
</dbReference>
<dbReference type="InterPro" id="IPR001611">
    <property type="entry name" value="Leu-rich_rpt"/>
</dbReference>
<feature type="chain" id="PRO_5042824211" evidence="2">
    <location>
        <begin position="25"/>
        <end position="428"/>
    </location>
</feature>
<dbReference type="PANTHER" id="PTHR48059:SF30">
    <property type="entry name" value="OS06G0587000 PROTEIN"/>
    <property type="match status" value="1"/>
</dbReference>
<dbReference type="InterPro" id="IPR032675">
    <property type="entry name" value="LRR_dom_sf"/>
</dbReference>
<proteinExistence type="predicted"/>
<comment type="subcellular location">
    <subcellularLocation>
        <location evidence="1">Cell envelope</location>
    </subcellularLocation>
</comment>
<evidence type="ECO:0000313" key="4">
    <source>
        <dbReference type="Proteomes" id="UP001370490"/>
    </source>
</evidence>
<dbReference type="AlphaFoldDB" id="A0AAN8VPC4"/>
<dbReference type="SUPFAM" id="SSF52058">
    <property type="entry name" value="L domain-like"/>
    <property type="match status" value="1"/>
</dbReference>
<sequence length="428" mass="47587">MAPFSFISLLTLFLLFSTIHVSHQQPLDSSEQESVYQILDSINSQIPWRTLFPDDLCLSAPHGVSCVYLEDLNGVVSAHIVELNFGFVSDHNPNPPCTPDSTLSPLLFTSFPRLAKLFFYRCFTGSASVNLPDFDPNPKLTSSLKELVFIENPSLVGPLSGILRKFTNLERVVLSGNGFYGEIPEGIAELSQLVEFTVSRNELIRIRVDSIAETRPELEFFQRVNPRKSEEFEISPIPGFEFQQIHKFRNSSVSVRHRKPERSIFEWEQPWRGYSGNMAWLRGLLGIGLSGNGLVGKLPSSLGAFLSNASYIGLNDNMLEGTMPVELNLLENVNELNLKNNRLSGRVPFSAKFSAKIGSKLKLEGNPDLCIEEGLMGTKNLGHLKVCDKPGSFNPVLLVNTDASFSSTHSVSKYFGWHFSLGILGMLV</sequence>
<dbReference type="EMBL" id="JBAMMX010000006">
    <property type="protein sequence ID" value="KAK6937745.1"/>
    <property type="molecule type" value="Genomic_DNA"/>
</dbReference>
<name>A0AAN8VPC4_9MAGN</name>
<keyword evidence="4" id="KW-1185">Reference proteome</keyword>
<protein>
    <submittedName>
        <fullName evidence="3">Uncharacterized protein</fullName>
    </submittedName>
</protein>
<dbReference type="Gene3D" id="3.80.10.10">
    <property type="entry name" value="Ribonuclease Inhibitor"/>
    <property type="match status" value="2"/>
</dbReference>
<feature type="signal peptide" evidence="2">
    <location>
        <begin position="1"/>
        <end position="24"/>
    </location>
</feature>
<dbReference type="InterPro" id="IPR051848">
    <property type="entry name" value="PGIP"/>
</dbReference>
<dbReference type="PANTHER" id="PTHR48059">
    <property type="entry name" value="POLYGALACTURONASE INHIBITOR 1"/>
    <property type="match status" value="1"/>
</dbReference>
<gene>
    <name evidence="3" type="ORF">RJ641_031253</name>
</gene>
<reference evidence="3 4" key="1">
    <citation type="submission" date="2023-12" db="EMBL/GenBank/DDBJ databases">
        <title>A high-quality genome assembly for Dillenia turbinata (Dilleniales).</title>
        <authorList>
            <person name="Chanderbali A."/>
        </authorList>
    </citation>
    <scope>NUCLEOTIDE SEQUENCE [LARGE SCALE GENOMIC DNA]</scope>
    <source>
        <strain evidence="3">LSX21</strain>
        <tissue evidence="3">Leaf</tissue>
    </source>
</reference>
<organism evidence="3 4">
    <name type="scientific">Dillenia turbinata</name>
    <dbReference type="NCBI Taxonomy" id="194707"/>
    <lineage>
        <taxon>Eukaryota</taxon>
        <taxon>Viridiplantae</taxon>
        <taxon>Streptophyta</taxon>
        <taxon>Embryophyta</taxon>
        <taxon>Tracheophyta</taxon>
        <taxon>Spermatophyta</taxon>
        <taxon>Magnoliopsida</taxon>
        <taxon>eudicotyledons</taxon>
        <taxon>Gunneridae</taxon>
        <taxon>Pentapetalae</taxon>
        <taxon>Dilleniales</taxon>
        <taxon>Dilleniaceae</taxon>
        <taxon>Dillenia</taxon>
    </lineage>
</organism>
<comment type="caution">
    <text evidence="3">The sequence shown here is derived from an EMBL/GenBank/DDBJ whole genome shotgun (WGS) entry which is preliminary data.</text>
</comment>
<keyword evidence="2" id="KW-0732">Signal</keyword>
<evidence type="ECO:0000313" key="3">
    <source>
        <dbReference type="EMBL" id="KAK6937745.1"/>
    </source>
</evidence>
<accession>A0AAN8VPC4</accession>
<evidence type="ECO:0000256" key="2">
    <source>
        <dbReference type="SAM" id="SignalP"/>
    </source>
</evidence>
<dbReference type="Pfam" id="PF00560">
    <property type="entry name" value="LRR_1"/>
    <property type="match status" value="1"/>
</dbReference>
<evidence type="ECO:0000256" key="1">
    <source>
        <dbReference type="ARBA" id="ARBA00004196"/>
    </source>
</evidence>